<evidence type="ECO:0000256" key="7">
    <source>
        <dbReference type="ARBA" id="ARBA00023163"/>
    </source>
</evidence>
<feature type="domain" description="Mediator complex subunit Med13 N-terminal" evidence="14">
    <location>
        <begin position="5"/>
        <end position="361"/>
    </location>
</feature>
<sequence length="1457" mass="159548">MKGGMDFPNDITTNVFRVGDIKEIHWAVYTRRPKDGSDLQNSPSNEDEDDLAHLLQLRACTLRENGRHVTLDKDKAGLWVFSLSQALDEGTAQSLGLDGLKCTSAGSVHSGDLVAASSSNASALPSIKPARSTQSAAAAIGELNTQAFGSNAGSNTQRSINEPGHKRREAWVSSQEHSILEVYSKFISAVSYSLSRSLGNGKGWIQVGPDACIDMRTLEDDLFDCSELHSCVATTTKICFDVKWLSSGILLISVFQVQLPRHMRMSTIISKDGKSASLAVGAPLLLSPFGIRCQYLGTEDLPNSDVQRKSTAQVKASILSRLGLEGIRDARDVMWIQVQMGRESISFVGPPVSLWPADLCLCGDVMTTHSGEDGESFNMCIMDGSIDPLEEAESWFLGKAARMDLLQARVREENQGAEETKDVEDTEDEDALSPIELPMDQGITPQDVSGIYPTPPDGLPLALLGSSNPNDLQSGDYDDEDKELQPSDGGRGDYDGQGNDDLFEDMDIDMFASNGLTEADFSFFDEPGMMDEDLRETGQVMTLDDTNETTDDTMAFHEQGLTTTPYVTRDSGSDRNISEGQEDAIGEQESVRVLPMTDNNRPDKYYEQALESTVNIGDIDYGALGQLNLRHGTTHQNAHGSQRGSFEHVPFQGSTFNFDDKYNMKGRFAFDVDELPTHPKRGDRPYRENHLSKISFCPEKSPTEDSVNTDAEENDSPALEDADFHDVMNLSLELQAESSRKRKREQNDDNDHPVTPSSSVHLAKSLAGSPQNELDQPMLSLSEPNAFEETKDMVDLDPQNHIHSTPSFTGQGQAFVGVAQLIAHQAVSGILQSQTDCFGETNLVGESGPDRSLQNTMTHLLSTFFPANKRCSLKEYVSLGEKNSASVSKEQVILNQRSLKPTHMAGGLTATGQPIFKLDSPYTRVRRNGVSIEISASALSFWEELSLGPSHETKDIDVFCVCPTNKYIAEGIMAFLNMIKGTYQSCNLGSHDLGASLADNSKRVLTVPMDARKPDNFLQNIAVTCEGLGAKLPELGLQSGTTVIYIINPFNDQQYLPGLCDALLRVPSAYSAALEKRRLERHNNLVMQIVPLDLVWSQERMVVPSPAVYRKLAFEVYNNCGSSESDHNRESYFMGTPAIRLAKAVPKTIDFKLGSESSALFLQSDNCVHVSYTWDASNEWLAAWWTDNLGVLSWRACYCLGKNEETPWKPFYESFKEILETSFEMLHPPNAPWRLFICKDSPIAKMEIEVWLQALADSSRPSTSCTILTVDAQPLLAFPSSDLQMSSPDVGSGPLATPGATPHTNAPSPDISGLGSTPAGNPAQVGTPPANAAFGDHDSEARLIDVTDETWGVVMDDTLDDLNTLTYQSASMASGYLVKRAGPRDEDGLIPLGVNLVHGQKPYKAVLKEVLGMYRNLGTLARVRGVVDPVKSVLPLHVAAARKAWKALSETMRYKPE</sequence>
<evidence type="ECO:0000313" key="16">
    <source>
        <dbReference type="EMBL" id="KAF6227552.1"/>
    </source>
</evidence>
<dbReference type="Proteomes" id="UP000578531">
    <property type="component" value="Unassembled WGS sequence"/>
</dbReference>
<evidence type="ECO:0000256" key="2">
    <source>
        <dbReference type="ARBA" id="ARBA00009354"/>
    </source>
</evidence>
<keyword evidence="6 11" id="KW-0010">Activator</keyword>
<dbReference type="RefSeq" id="XP_037159043.1">
    <property type="nucleotide sequence ID" value="XM_037314063.1"/>
</dbReference>
<dbReference type="Pfam" id="PF06333">
    <property type="entry name" value="Med13_C"/>
    <property type="match status" value="1"/>
</dbReference>
<feature type="domain" description="MID" evidence="15">
    <location>
        <begin position="954"/>
        <end position="1120"/>
    </location>
</feature>
<feature type="compositionally biased region" description="Basic and acidic residues" evidence="12">
    <location>
        <begin position="675"/>
        <end position="691"/>
    </location>
</feature>
<evidence type="ECO:0000313" key="17">
    <source>
        <dbReference type="Proteomes" id="UP000578531"/>
    </source>
</evidence>
<dbReference type="GeneID" id="59293827"/>
<keyword evidence="17" id="KW-1185">Reference proteome</keyword>
<evidence type="ECO:0000256" key="8">
    <source>
        <dbReference type="ARBA" id="ARBA00023242"/>
    </source>
</evidence>
<dbReference type="PANTHER" id="PTHR48249:SF3">
    <property type="entry name" value="MEDIATOR OF RNA POLYMERASE II TRANSCRIPTION SUBUNIT 13"/>
    <property type="match status" value="1"/>
</dbReference>
<keyword evidence="5 11" id="KW-0805">Transcription regulation</keyword>
<evidence type="ECO:0000259" key="13">
    <source>
        <dbReference type="Pfam" id="PF06333"/>
    </source>
</evidence>
<name>A0A8H6CQ42_9LECA</name>
<evidence type="ECO:0000259" key="14">
    <source>
        <dbReference type="Pfam" id="PF11597"/>
    </source>
</evidence>
<comment type="similarity">
    <text evidence="2 11">Belongs to the Mediator complex subunit 13 family.</text>
</comment>
<protein>
    <recommendedName>
        <fullName evidence="3 11">Mediator of RNA polymerase II transcription subunit 13</fullName>
    </recommendedName>
    <alternativeName>
        <fullName evidence="10 11">Mediator complex subunit 13</fullName>
    </alternativeName>
</protein>
<evidence type="ECO:0000259" key="15">
    <source>
        <dbReference type="Pfam" id="PF18296"/>
    </source>
</evidence>
<comment type="caution">
    <text evidence="16">The sequence shown here is derived from an EMBL/GenBank/DDBJ whole genome shotgun (WGS) entry which is preliminary data.</text>
</comment>
<dbReference type="EMBL" id="JACCJC010000085">
    <property type="protein sequence ID" value="KAF6227552.1"/>
    <property type="molecule type" value="Genomic_DNA"/>
</dbReference>
<dbReference type="InterPro" id="IPR021643">
    <property type="entry name" value="Mediator_Med13_N"/>
</dbReference>
<evidence type="ECO:0000256" key="6">
    <source>
        <dbReference type="ARBA" id="ARBA00023159"/>
    </source>
</evidence>
<dbReference type="GO" id="GO:0003713">
    <property type="term" value="F:transcription coactivator activity"/>
    <property type="evidence" value="ECO:0007669"/>
    <property type="project" value="TreeGrafter"/>
</dbReference>
<comment type="function">
    <text evidence="9 11">Component of the SRB8-11 complex. The SRB8-11 complex is a regulatory module of the Mediator complex which is itself involved in regulation of basal and activated RNA polymerase II-dependent transcription. The SRB8-11 complex may be involved in the transcriptional repression of a subset of genes regulated by Mediator. It may inhibit the association of the Mediator complex with RNA polymerase II to form the holoenzyme complex.</text>
</comment>
<dbReference type="InterPro" id="IPR041285">
    <property type="entry name" value="MID_MedPIWI"/>
</dbReference>
<feature type="region of interest" description="Disordered" evidence="12">
    <location>
        <begin position="1283"/>
        <end position="1334"/>
    </location>
</feature>
<evidence type="ECO:0000256" key="4">
    <source>
        <dbReference type="ARBA" id="ARBA00022491"/>
    </source>
</evidence>
<gene>
    <name evidence="16" type="ORF">HO173_012191</name>
</gene>
<feature type="domain" description="Mediator complex subunit Med13 C-terminal" evidence="13">
    <location>
        <begin position="1136"/>
        <end position="1441"/>
    </location>
</feature>
<reference evidence="16 17" key="1">
    <citation type="journal article" date="2020" name="Genomics">
        <title>Complete, high-quality genomes from long-read metagenomic sequencing of two wolf lichen thalli reveals enigmatic genome architecture.</title>
        <authorList>
            <person name="McKenzie S.K."/>
            <person name="Walston R.F."/>
            <person name="Allen J.L."/>
        </authorList>
    </citation>
    <scope>NUCLEOTIDE SEQUENCE [LARGE SCALE GENOMIC DNA]</scope>
    <source>
        <strain evidence="16">WasteWater2</strain>
    </source>
</reference>
<comment type="subcellular location">
    <subcellularLocation>
        <location evidence="1 11">Nucleus</location>
    </subcellularLocation>
</comment>
<organism evidence="16 17">
    <name type="scientific">Letharia columbiana</name>
    <dbReference type="NCBI Taxonomy" id="112416"/>
    <lineage>
        <taxon>Eukaryota</taxon>
        <taxon>Fungi</taxon>
        <taxon>Dikarya</taxon>
        <taxon>Ascomycota</taxon>
        <taxon>Pezizomycotina</taxon>
        <taxon>Lecanoromycetes</taxon>
        <taxon>OSLEUM clade</taxon>
        <taxon>Lecanoromycetidae</taxon>
        <taxon>Lecanorales</taxon>
        <taxon>Lecanorineae</taxon>
        <taxon>Parmeliaceae</taxon>
        <taxon>Letharia</taxon>
    </lineage>
</organism>
<evidence type="ECO:0000256" key="9">
    <source>
        <dbReference type="ARBA" id="ARBA00025661"/>
    </source>
</evidence>
<evidence type="ECO:0000256" key="10">
    <source>
        <dbReference type="ARBA" id="ARBA00032008"/>
    </source>
</evidence>
<evidence type="ECO:0000256" key="12">
    <source>
        <dbReference type="SAM" id="MobiDB-lite"/>
    </source>
</evidence>
<proteinExistence type="inferred from homology"/>
<accession>A0A8H6CQ42</accession>
<evidence type="ECO:0000256" key="11">
    <source>
        <dbReference type="RuleBase" id="RU364134"/>
    </source>
</evidence>
<dbReference type="Pfam" id="PF11597">
    <property type="entry name" value="Med13_N"/>
    <property type="match status" value="1"/>
</dbReference>
<evidence type="ECO:0000256" key="1">
    <source>
        <dbReference type="ARBA" id="ARBA00004123"/>
    </source>
</evidence>
<comment type="subunit">
    <text evidence="11">Component of the SRB8-11 complex, which itself associates with the Mediator complex.</text>
</comment>
<feature type="region of interest" description="Disordered" evidence="12">
    <location>
        <begin position="436"/>
        <end position="500"/>
    </location>
</feature>
<keyword evidence="4 11" id="KW-0678">Repressor</keyword>
<keyword evidence="8 11" id="KW-0539">Nucleus</keyword>
<dbReference type="Pfam" id="PF18296">
    <property type="entry name" value="MID_MedPIWI"/>
    <property type="match status" value="1"/>
</dbReference>
<dbReference type="OrthoDB" id="339764at2759"/>
<feature type="compositionally biased region" description="Acidic residues" evidence="12">
    <location>
        <begin position="710"/>
        <end position="723"/>
    </location>
</feature>
<dbReference type="PANTHER" id="PTHR48249">
    <property type="entry name" value="MEDIATOR OF RNA POLYMERASE II TRANSCRIPTION SUBUNIT 13"/>
    <property type="match status" value="1"/>
</dbReference>
<feature type="region of interest" description="Disordered" evidence="12">
    <location>
        <begin position="674"/>
        <end position="724"/>
    </location>
</feature>
<dbReference type="GO" id="GO:0016592">
    <property type="term" value="C:mediator complex"/>
    <property type="evidence" value="ECO:0007669"/>
    <property type="project" value="InterPro"/>
</dbReference>
<evidence type="ECO:0000256" key="3">
    <source>
        <dbReference type="ARBA" id="ARBA00019618"/>
    </source>
</evidence>
<keyword evidence="7 11" id="KW-0804">Transcription</keyword>
<dbReference type="InterPro" id="IPR051139">
    <property type="entry name" value="Mediator_complx_sub13"/>
</dbReference>
<dbReference type="InterPro" id="IPR009401">
    <property type="entry name" value="Med13_C"/>
</dbReference>
<dbReference type="GO" id="GO:0045944">
    <property type="term" value="P:positive regulation of transcription by RNA polymerase II"/>
    <property type="evidence" value="ECO:0007669"/>
    <property type="project" value="TreeGrafter"/>
</dbReference>
<evidence type="ECO:0000256" key="5">
    <source>
        <dbReference type="ARBA" id="ARBA00023015"/>
    </source>
</evidence>
<feature type="region of interest" description="Disordered" evidence="12">
    <location>
        <begin position="736"/>
        <end position="761"/>
    </location>
</feature>